<proteinExistence type="predicted"/>
<dbReference type="OMA" id="DKFARNC"/>
<feature type="region of interest" description="Disordered" evidence="2">
    <location>
        <begin position="92"/>
        <end position="126"/>
    </location>
</feature>
<dbReference type="OrthoDB" id="7850102at2759"/>
<evidence type="ECO:0000313" key="4">
    <source>
        <dbReference type="Proteomes" id="UP000008792"/>
    </source>
</evidence>
<sequence length="491" mass="56560">MSELNENSLDRHFVSQLRMMCDVYSNKISKSDFMISQRWLQLFHKAGKRDKYARNCLMLLMYGQLREMGKLGMPFTKLDNANRQLEEVLSDYQGRQEEKEDEEEAEQLQLPVNEAKQEPVPKPLHPALPELQLDVQDNEDAASALTTNLSGYSNSTDRFMPRAPELERLESGDGGGGPSISYVPDSSFELLTQQNQALIREINLMHARTLENEQRFRQADTSWQQRLTPAQMELPKPRAPPLLPRLERGMLLAMRRLREWTAASGPLNFLHICLQDLLDDEPATRKQLFELDRRLETVLDNMLEQAGERREKNVRMLYDQLFKQQQEALQSKQQLLRHEQRALIQARQQLQAHVQDLKQREQIFWEQQAAASATRPYYTSDSRQPPGSPRTSSYQAKQMPPYEELLRSANTQTIRNGAGSSGTGSGTCGCSECQAEREQLAPTTASTSVQRSRQTLTKEIYEKRTCQYCEPHATEQLKEKFLKNDEFSTKC</sequence>
<feature type="coiled-coil region" evidence="1">
    <location>
        <begin position="329"/>
        <end position="360"/>
    </location>
</feature>
<keyword evidence="4" id="KW-1185">Reference proteome</keyword>
<feature type="compositionally biased region" description="Polar residues" evidence="2">
    <location>
        <begin position="377"/>
        <end position="396"/>
    </location>
</feature>
<evidence type="ECO:0000256" key="1">
    <source>
        <dbReference type="SAM" id="Coils"/>
    </source>
</evidence>
<feature type="region of interest" description="Disordered" evidence="2">
    <location>
        <begin position="374"/>
        <end position="397"/>
    </location>
</feature>
<dbReference type="SMR" id="B4LCB3"/>
<evidence type="ECO:0008006" key="5">
    <source>
        <dbReference type="Google" id="ProtNLM"/>
    </source>
</evidence>
<dbReference type="STRING" id="7244.B4LCB3"/>
<dbReference type="eggNOG" id="ENOG502T93K">
    <property type="taxonomic scope" value="Eukaryota"/>
</dbReference>
<organism evidence="3 4">
    <name type="scientific">Drosophila virilis</name>
    <name type="common">Fruit fly</name>
    <dbReference type="NCBI Taxonomy" id="7244"/>
    <lineage>
        <taxon>Eukaryota</taxon>
        <taxon>Metazoa</taxon>
        <taxon>Ecdysozoa</taxon>
        <taxon>Arthropoda</taxon>
        <taxon>Hexapoda</taxon>
        <taxon>Insecta</taxon>
        <taxon>Pterygota</taxon>
        <taxon>Neoptera</taxon>
        <taxon>Endopterygota</taxon>
        <taxon>Diptera</taxon>
        <taxon>Brachycera</taxon>
        <taxon>Muscomorpha</taxon>
        <taxon>Ephydroidea</taxon>
        <taxon>Drosophilidae</taxon>
        <taxon>Drosophila</taxon>
    </lineage>
</organism>
<reference evidence="3 4" key="1">
    <citation type="journal article" date="2007" name="Nature">
        <title>Evolution of genes and genomes on the Drosophila phylogeny.</title>
        <authorList>
            <consortium name="Drosophila 12 Genomes Consortium"/>
            <person name="Clark A.G."/>
            <person name="Eisen M.B."/>
            <person name="Smith D.R."/>
            <person name="Bergman C.M."/>
            <person name="Oliver B."/>
            <person name="Markow T.A."/>
            <person name="Kaufman T.C."/>
            <person name="Kellis M."/>
            <person name="Gelbart W."/>
            <person name="Iyer V.N."/>
            <person name="Pollard D.A."/>
            <person name="Sackton T.B."/>
            <person name="Larracuente A.M."/>
            <person name="Singh N.D."/>
            <person name="Abad J.P."/>
            <person name="Abt D.N."/>
            <person name="Adryan B."/>
            <person name="Aguade M."/>
            <person name="Akashi H."/>
            <person name="Anderson W.W."/>
            <person name="Aquadro C.F."/>
            <person name="Ardell D.H."/>
            <person name="Arguello R."/>
            <person name="Artieri C.G."/>
            <person name="Barbash D.A."/>
            <person name="Barker D."/>
            <person name="Barsanti P."/>
            <person name="Batterham P."/>
            <person name="Batzoglou S."/>
            <person name="Begun D."/>
            <person name="Bhutkar A."/>
            <person name="Blanco E."/>
            <person name="Bosak S.A."/>
            <person name="Bradley R.K."/>
            <person name="Brand A.D."/>
            <person name="Brent M.R."/>
            <person name="Brooks A.N."/>
            <person name="Brown R.H."/>
            <person name="Butlin R.K."/>
            <person name="Caggese C."/>
            <person name="Calvi B.R."/>
            <person name="Bernardo de Carvalho A."/>
            <person name="Caspi A."/>
            <person name="Castrezana S."/>
            <person name="Celniker S.E."/>
            <person name="Chang J.L."/>
            <person name="Chapple C."/>
            <person name="Chatterji S."/>
            <person name="Chinwalla A."/>
            <person name="Civetta A."/>
            <person name="Clifton S.W."/>
            <person name="Comeron J.M."/>
            <person name="Costello J.C."/>
            <person name="Coyne J.A."/>
            <person name="Daub J."/>
            <person name="David R.G."/>
            <person name="Delcher A.L."/>
            <person name="Delehaunty K."/>
            <person name="Do C.B."/>
            <person name="Ebling H."/>
            <person name="Edwards K."/>
            <person name="Eickbush T."/>
            <person name="Evans J.D."/>
            <person name="Filipski A."/>
            <person name="Findeiss S."/>
            <person name="Freyhult E."/>
            <person name="Fulton L."/>
            <person name="Fulton R."/>
            <person name="Garcia A.C."/>
            <person name="Gardiner A."/>
            <person name="Garfield D.A."/>
            <person name="Garvin B.E."/>
            <person name="Gibson G."/>
            <person name="Gilbert D."/>
            <person name="Gnerre S."/>
            <person name="Godfrey J."/>
            <person name="Good R."/>
            <person name="Gotea V."/>
            <person name="Gravely B."/>
            <person name="Greenberg A.J."/>
            <person name="Griffiths-Jones S."/>
            <person name="Gross S."/>
            <person name="Guigo R."/>
            <person name="Gustafson E.A."/>
            <person name="Haerty W."/>
            <person name="Hahn M.W."/>
            <person name="Halligan D.L."/>
            <person name="Halpern A.L."/>
            <person name="Halter G.M."/>
            <person name="Han M.V."/>
            <person name="Heger A."/>
            <person name="Hillier L."/>
            <person name="Hinrichs A.S."/>
            <person name="Holmes I."/>
            <person name="Hoskins R.A."/>
            <person name="Hubisz M.J."/>
            <person name="Hultmark D."/>
            <person name="Huntley M.A."/>
            <person name="Jaffe D.B."/>
            <person name="Jagadeeshan S."/>
            <person name="Jeck W.R."/>
            <person name="Johnson J."/>
            <person name="Jones C.D."/>
            <person name="Jordan W.C."/>
            <person name="Karpen G.H."/>
            <person name="Kataoka E."/>
            <person name="Keightley P.D."/>
            <person name="Kheradpour P."/>
            <person name="Kirkness E.F."/>
            <person name="Koerich L.B."/>
            <person name="Kristiansen K."/>
            <person name="Kudrna D."/>
            <person name="Kulathinal R.J."/>
            <person name="Kumar S."/>
            <person name="Kwok R."/>
            <person name="Lander E."/>
            <person name="Langley C.H."/>
            <person name="Lapoint R."/>
            <person name="Lazzaro B.P."/>
            <person name="Lee S.J."/>
            <person name="Levesque L."/>
            <person name="Li R."/>
            <person name="Lin C.F."/>
            <person name="Lin M.F."/>
            <person name="Lindblad-Toh K."/>
            <person name="Llopart A."/>
            <person name="Long M."/>
            <person name="Low L."/>
            <person name="Lozovsky E."/>
            <person name="Lu J."/>
            <person name="Luo M."/>
            <person name="Machado C.A."/>
            <person name="Makalowski W."/>
            <person name="Marzo M."/>
            <person name="Matsuda M."/>
            <person name="Matzkin L."/>
            <person name="McAllister B."/>
            <person name="McBride C.S."/>
            <person name="McKernan B."/>
            <person name="McKernan K."/>
            <person name="Mendez-Lago M."/>
            <person name="Minx P."/>
            <person name="Mollenhauer M.U."/>
            <person name="Montooth K."/>
            <person name="Mount S.M."/>
            <person name="Mu X."/>
            <person name="Myers E."/>
            <person name="Negre B."/>
            <person name="Newfeld S."/>
            <person name="Nielsen R."/>
            <person name="Noor M.A."/>
            <person name="O'Grady P."/>
            <person name="Pachter L."/>
            <person name="Papaceit M."/>
            <person name="Parisi M.J."/>
            <person name="Parisi M."/>
            <person name="Parts L."/>
            <person name="Pedersen J.S."/>
            <person name="Pesole G."/>
            <person name="Phillippy A.M."/>
            <person name="Ponting C.P."/>
            <person name="Pop M."/>
            <person name="Porcelli D."/>
            <person name="Powell J.R."/>
            <person name="Prohaska S."/>
            <person name="Pruitt K."/>
            <person name="Puig M."/>
            <person name="Quesneville H."/>
            <person name="Ram K.R."/>
            <person name="Rand D."/>
            <person name="Rasmussen M.D."/>
            <person name="Reed L.K."/>
            <person name="Reenan R."/>
            <person name="Reily A."/>
            <person name="Remington K.A."/>
            <person name="Rieger T.T."/>
            <person name="Ritchie M.G."/>
            <person name="Robin C."/>
            <person name="Rogers Y.H."/>
            <person name="Rohde C."/>
            <person name="Rozas J."/>
            <person name="Rubenfield M.J."/>
            <person name="Ruiz A."/>
            <person name="Russo S."/>
            <person name="Salzberg S.L."/>
            <person name="Sanchez-Gracia A."/>
            <person name="Saranga D.J."/>
            <person name="Sato H."/>
            <person name="Schaeffer S.W."/>
            <person name="Schatz M.C."/>
            <person name="Schlenke T."/>
            <person name="Schwartz R."/>
            <person name="Segarra C."/>
            <person name="Singh R.S."/>
            <person name="Sirot L."/>
            <person name="Sirota M."/>
            <person name="Sisneros N.B."/>
            <person name="Smith C.D."/>
            <person name="Smith T.F."/>
            <person name="Spieth J."/>
            <person name="Stage D.E."/>
            <person name="Stark A."/>
            <person name="Stephan W."/>
            <person name="Strausberg R.L."/>
            <person name="Strempel S."/>
            <person name="Sturgill D."/>
            <person name="Sutton G."/>
            <person name="Sutton G.G."/>
            <person name="Tao W."/>
            <person name="Teichmann S."/>
            <person name="Tobari Y.N."/>
            <person name="Tomimura Y."/>
            <person name="Tsolas J.M."/>
            <person name="Valente V.L."/>
            <person name="Venter E."/>
            <person name="Venter J.C."/>
            <person name="Vicario S."/>
            <person name="Vieira F.G."/>
            <person name="Vilella A.J."/>
            <person name="Villasante A."/>
            <person name="Walenz B."/>
            <person name="Wang J."/>
            <person name="Wasserman M."/>
            <person name="Watts T."/>
            <person name="Wilson D."/>
            <person name="Wilson R.K."/>
            <person name="Wing R.A."/>
            <person name="Wolfner M.F."/>
            <person name="Wong A."/>
            <person name="Wong G.K."/>
            <person name="Wu C.I."/>
            <person name="Wu G."/>
            <person name="Yamamoto D."/>
            <person name="Yang H.P."/>
            <person name="Yang S.P."/>
            <person name="Yorke J.A."/>
            <person name="Yoshida K."/>
            <person name="Zdobnov E."/>
            <person name="Zhang P."/>
            <person name="Zhang Y."/>
            <person name="Zimin A.V."/>
            <person name="Baldwin J."/>
            <person name="Abdouelleil A."/>
            <person name="Abdulkadir J."/>
            <person name="Abebe A."/>
            <person name="Abera B."/>
            <person name="Abreu J."/>
            <person name="Acer S.C."/>
            <person name="Aftuck L."/>
            <person name="Alexander A."/>
            <person name="An P."/>
            <person name="Anderson E."/>
            <person name="Anderson S."/>
            <person name="Arachi H."/>
            <person name="Azer M."/>
            <person name="Bachantsang P."/>
            <person name="Barry A."/>
            <person name="Bayul T."/>
            <person name="Berlin A."/>
            <person name="Bessette D."/>
            <person name="Bloom T."/>
            <person name="Blye J."/>
            <person name="Boguslavskiy L."/>
            <person name="Bonnet C."/>
            <person name="Boukhgalter B."/>
            <person name="Bourzgui I."/>
            <person name="Brown A."/>
            <person name="Cahill P."/>
            <person name="Channer S."/>
            <person name="Cheshatsang Y."/>
            <person name="Chuda L."/>
            <person name="Citroen M."/>
            <person name="Collymore A."/>
            <person name="Cooke P."/>
            <person name="Costello M."/>
            <person name="D'Aco K."/>
            <person name="Daza R."/>
            <person name="De Haan G."/>
            <person name="DeGray S."/>
            <person name="DeMaso C."/>
            <person name="Dhargay N."/>
            <person name="Dooley K."/>
            <person name="Dooley E."/>
            <person name="Doricent M."/>
            <person name="Dorje P."/>
            <person name="Dorjee K."/>
            <person name="Dupes A."/>
            <person name="Elong R."/>
            <person name="Falk J."/>
            <person name="Farina A."/>
            <person name="Faro S."/>
            <person name="Ferguson D."/>
            <person name="Fisher S."/>
            <person name="Foley C.D."/>
            <person name="Franke A."/>
            <person name="Friedrich D."/>
            <person name="Gadbois L."/>
            <person name="Gearin G."/>
            <person name="Gearin C.R."/>
            <person name="Giannoukos G."/>
            <person name="Goode T."/>
            <person name="Graham J."/>
            <person name="Grandbois E."/>
            <person name="Grewal S."/>
            <person name="Gyaltsen K."/>
            <person name="Hafez N."/>
            <person name="Hagos B."/>
            <person name="Hall J."/>
            <person name="Henson C."/>
            <person name="Hollinger A."/>
            <person name="Honan T."/>
            <person name="Huard M.D."/>
            <person name="Hughes L."/>
            <person name="Hurhula B."/>
            <person name="Husby M.E."/>
            <person name="Kamat A."/>
            <person name="Kanga B."/>
            <person name="Kashin S."/>
            <person name="Khazanovich D."/>
            <person name="Kisner P."/>
            <person name="Lance K."/>
            <person name="Lara M."/>
            <person name="Lee W."/>
            <person name="Lennon N."/>
            <person name="Letendre F."/>
            <person name="LeVine R."/>
            <person name="Lipovsky A."/>
            <person name="Liu X."/>
            <person name="Liu J."/>
            <person name="Liu S."/>
            <person name="Lokyitsang T."/>
            <person name="Lokyitsang Y."/>
            <person name="Lubonja R."/>
            <person name="Lui A."/>
            <person name="MacDonald P."/>
            <person name="Magnisalis V."/>
            <person name="Maru K."/>
            <person name="Matthews C."/>
            <person name="McCusker W."/>
            <person name="McDonough S."/>
            <person name="Mehta T."/>
            <person name="Meldrim J."/>
            <person name="Meneus L."/>
            <person name="Mihai O."/>
            <person name="Mihalev A."/>
            <person name="Mihova T."/>
            <person name="Mittelman R."/>
            <person name="Mlenga V."/>
            <person name="Montmayeur A."/>
            <person name="Mulrain L."/>
            <person name="Navidi A."/>
            <person name="Naylor J."/>
            <person name="Negash T."/>
            <person name="Nguyen T."/>
            <person name="Nguyen N."/>
            <person name="Nicol R."/>
            <person name="Norbu C."/>
            <person name="Norbu N."/>
            <person name="Novod N."/>
            <person name="O'Neill B."/>
            <person name="Osman S."/>
            <person name="Markiewicz E."/>
            <person name="Oyono O.L."/>
            <person name="Patti C."/>
            <person name="Phunkhang P."/>
            <person name="Pierre F."/>
            <person name="Priest M."/>
            <person name="Raghuraman S."/>
            <person name="Rege F."/>
            <person name="Reyes R."/>
            <person name="Rise C."/>
            <person name="Rogov P."/>
            <person name="Ross K."/>
            <person name="Ryan E."/>
            <person name="Settipalli S."/>
            <person name="Shea T."/>
            <person name="Sherpa N."/>
            <person name="Shi L."/>
            <person name="Shih D."/>
            <person name="Sparrow T."/>
            <person name="Spaulding J."/>
            <person name="Stalker J."/>
            <person name="Stange-Thomann N."/>
            <person name="Stavropoulos S."/>
            <person name="Stone C."/>
            <person name="Strader C."/>
            <person name="Tesfaye S."/>
            <person name="Thomson T."/>
            <person name="Thoulutsang Y."/>
            <person name="Thoulutsang D."/>
            <person name="Topham K."/>
            <person name="Topping I."/>
            <person name="Tsamla T."/>
            <person name="Vassiliev H."/>
            <person name="Vo A."/>
            <person name="Wangchuk T."/>
            <person name="Wangdi T."/>
            <person name="Weiand M."/>
            <person name="Wilkinson J."/>
            <person name="Wilson A."/>
            <person name="Yadav S."/>
            <person name="Young G."/>
            <person name="Yu Q."/>
            <person name="Zembek L."/>
            <person name="Zhong D."/>
            <person name="Zimmer A."/>
            <person name="Zwirko Z."/>
            <person name="Jaffe D.B."/>
            <person name="Alvarez P."/>
            <person name="Brockman W."/>
            <person name="Butler J."/>
            <person name="Chin C."/>
            <person name="Gnerre S."/>
            <person name="Grabherr M."/>
            <person name="Kleber M."/>
            <person name="Mauceli E."/>
            <person name="MacCallum I."/>
        </authorList>
    </citation>
    <scope>NUCLEOTIDE SEQUENCE [LARGE SCALE GENOMIC DNA]</scope>
    <source>
        <strain evidence="4">Tucson 15010-1051.87</strain>
    </source>
</reference>
<name>B4LCB3_DROVI</name>
<keyword evidence="1" id="KW-0175">Coiled coil</keyword>
<accession>B4LCB3</accession>
<evidence type="ECO:0000313" key="3">
    <source>
        <dbReference type="EMBL" id="EDW68758.1"/>
    </source>
</evidence>
<dbReference type="HOGENOM" id="CLU_555841_0_0_1"/>
<dbReference type="EMBL" id="CH940647">
    <property type="protein sequence ID" value="EDW68758.1"/>
    <property type="molecule type" value="Genomic_DNA"/>
</dbReference>
<dbReference type="Proteomes" id="UP000008792">
    <property type="component" value="Unassembled WGS sequence"/>
</dbReference>
<protein>
    <recommendedName>
        <fullName evidence="5">DUF4485 domain-containing protein</fullName>
    </recommendedName>
</protein>
<gene>
    <name evidence="3" type="primary">Dvir\GJ12886</name>
    <name evidence="3" type="ORF">Dvir_GJ12886</name>
</gene>
<dbReference type="InParanoid" id="B4LCB3"/>
<dbReference type="KEGG" id="dvi:6622151"/>
<evidence type="ECO:0000256" key="2">
    <source>
        <dbReference type="SAM" id="MobiDB-lite"/>
    </source>
</evidence>
<dbReference type="AlphaFoldDB" id="B4LCB3"/>
<dbReference type="PhylomeDB" id="B4LCB3"/>